<reference evidence="2" key="1">
    <citation type="submission" date="2020-09" db="EMBL/GenBank/DDBJ databases">
        <title>Comparative genome analyses of four rice-infecting Rhizoctonia solani isolates reveal extensive enrichment of homogalacturonan modification genes.</title>
        <authorList>
            <person name="Lee D.-Y."/>
            <person name="Jeon J."/>
            <person name="Kim K.-T."/>
            <person name="Cheong K."/>
            <person name="Song H."/>
            <person name="Choi G."/>
            <person name="Ko J."/>
            <person name="Opiyo S.O."/>
            <person name="Zuo S."/>
            <person name="Madhav S."/>
            <person name="Lee Y.-H."/>
            <person name="Wang G.-L."/>
        </authorList>
    </citation>
    <scope>NUCLEOTIDE SEQUENCE</scope>
    <source>
        <strain evidence="2">AG1-IA YN-7</strain>
    </source>
</reference>
<sequence>MATAPPTGQPRSALRNAGGGMRRKGNLQLEEPNASGASTSASTSVSEPPPSPHQAYFDKYPKRAERIRERNNSNSNSSSKEDKDKHVTIEFPTMQDRKSSWSRQAGGGLRDWRVVQAHLEPKVPKRKDRIRDPDDMVIVSLASPSPSSSSLHHNTSANHSVCDPTCSTYDHLPPSPSVVSGFRSSLISSAGTLTSSAATEPGALTPPRTPTSPHESVLIASSSVEAMDALIDSMGMGMGSSVSLDTMPFLTPSYARSSRFGYPLYQPPLPTPPEGVKLGIVRGDDATAWKSTKPRGKRPDKSPRRKEWHDDMDDTETEAERRTPSSSTSRTGTPSTTAPSSRTGTPAPPAPVPTSSASSALPTRVKSDEEIEADERADVTSPLVPPTRIRQRSGVSTRSARSARNAAPSVKSGVSGRTLSTSSAGSSVHKARAISRSHAMWDLPNSGDGETESIDAVLSRGERVKERTVVPSIDDIIKMHAPAVVAATKAVSQRSAATPKPPESPTPSKPVEVDDLFDPGHSGLDPTRSSVDSIADEAQRALQAIQDTPPPPVGTITPRRPRTANTCASTPTSAPRLQHARSFTGSAPAESASLSPCIRAPFSDGASICSGNSGTTVVLPRPSNPADPTMEMAQYLRSPRLTRLLTLRRPAHAGLTVSLADVGSLTGRPVIVYLGLGCVRYLVALYDEMAEALNLRLICIDRWGLGRTSDVPTDKRGLLEWAGVVEEVADTLGLGRYSVLAHSAGAPYALAGSLKAGERVMGSVHLLAPWVSMAVDGERVWMAGYKWLKYVPNGLIKTAQAAEWRLQGWMIGKPPTIQYEGIGFDASAPMSPGRVSFSSFSEYDELDDFEGRFGSPTRLALGEGKEGGKERGKVNGGGKDKEKDKDKEKTGGNKEKTKKPKDLVVSEMGEYRPRKGSKSIFGGLFNNTAPKSAPKRGQSTPPSAQATIKARGPVELEDPAAEECVEPTTPVPIPPVPPIPPIPDQEQPPESPTTPIPPAPTSAPKLKGLRSMSSLKSRSAKSEPGKHTPVGLGLGIDDPDARTQAWASEFADTDRPRQRRSLSLNARPRIMSPTTPVPPSPRSPNPASSSQAQSQNQGQNQNPKTITLASALLQASHAESLKGGTADLLSILERDSKPWGFSYADVRQPVRVWYGDRDDKIGIGSVRWMERVMKSCEVKIVKGAGHSLMTNAEVVVEVLESIAKEWDQ</sequence>
<feature type="compositionally biased region" description="Low complexity" evidence="1">
    <location>
        <begin position="396"/>
        <end position="409"/>
    </location>
</feature>
<feature type="region of interest" description="Disordered" evidence="1">
    <location>
        <begin position="854"/>
        <end position="1102"/>
    </location>
</feature>
<organism evidence="2 3">
    <name type="scientific">Rhizoctonia solani</name>
    <dbReference type="NCBI Taxonomy" id="456999"/>
    <lineage>
        <taxon>Eukaryota</taxon>
        <taxon>Fungi</taxon>
        <taxon>Dikarya</taxon>
        <taxon>Basidiomycota</taxon>
        <taxon>Agaricomycotina</taxon>
        <taxon>Agaricomycetes</taxon>
        <taxon>Cantharellales</taxon>
        <taxon>Ceratobasidiaceae</taxon>
        <taxon>Rhizoctonia</taxon>
    </lineage>
</organism>
<keyword evidence="2" id="KW-0378">Hydrolase</keyword>
<feature type="region of interest" description="Disordered" evidence="1">
    <location>
        <begin position="546"/>
        <end position="578"/>
    </location>
</feature>
<proteinExistence type="predicted"/>
<dbReference type="InterPro" id="IPR029058">
    <property type="entry name" value="AB_hydrolase_fold"/>
</dbReference>
<feature type="compositionally biased region" description="Polar residues" evidence="1">
    <location>
        <begin position="563"/>
        <end position="578"/>
    </location>
</feature>
<name>A0A8H7LMX6_9AGAM</name>
<feature type="compositionally biased region" description="Basic and acidic residues" evidence="1">
    <location>
        <begin position="863"/>
        <end position="913"/>
    </location>
</feature>
<protein>
    <submittedName>
        <fullName evidence="2">Hydrolase</fullName>
    </submittedName>
</protein>
<feature type="compositionally biased region" description="Low complexity" evidence="1">
    <location>
        <begin position="324"/>
        <end position="345"/>
    </location>
</feature>
<dbReference type="GO" id="GO:0016787">
    <property type="term" value="F:hydrolase activity"/>
    <property type="evidence" value="ECO:0007669"/>
    <property type="project" value="UniProtKB-KW"/>
</dbReference>
<feature type="region of interest" description="Disordered" evidence="1">
    <location>
        <begin position="193"/>
        <end position="215"/>
    </location>
</feature>
<dbReference type="PANTHER" id="PTHR43433:SF10">
    <property type="entry name" value="AB HYDROLASE-1 DOMAIN-CONTAINING PROTEIN"/>
    <property type="match status" value="1"/>
</dbReference>
<feature type="compositionally biased region" description="Basic and acidic residues" evidence="1">
    <location>
        <begin position="297"/>
        <end position="309"/>
    </location>
</feature>
<dbReference type="Gene3D" id="3.40.50.1820">
    <property type="entry name" value="alpha/beta hydrolase"/>
    <property type="match status" value="2"/>
</dbReference>
<feature type="compositionally biased region" description="Low complexity" evidence="1">
    <location>
        <begin position="1002"/>
        <end position="1017"/>
    </location>
</feature>
<dbReference type="InterPro" id="IPR050471">
    <property type="entry name" value="AB_hydrolase"/>
</dbReference>
<feature type="compositionally biased region" description="Pro residues" evidence="1">
    <location>
        <begin position="499"/>
        <end position="508"/>
    </location>
</feature>
<gene>
    <name evidence="2" type="ORF">RHS04_01765</name>
</gene>
<feature type="compositionally biased region" description="Low complexity" evidence="1">
    <location>
        <begin position="32"/>
        <end position="46"/>
    </location>
</feature>
<feature type="compositionally biased region" description="Acidic residues" evidence="1">
    <location>
        <begin position="955"/>
        <end position="965"/>
    </location>
</feature>
<feature type="region of interest" description="Disordered" evidence="1">
    <location>
        <begin position="1"/>
        <end position="106"/>
    </location>
</feature>
<feature type="compositionally biased region" description="Basic and acidic residues" evidence="1">
    <location>
        <begin position="79"/>
        <end position="88"/>
    </location>
</feature>
<dbReference type="PANTHER" id="PTHR43433">
    <property type="entry name" value="HYDROLASE, ALPHA/BETA FOLD FAMILY PROTEIN"/>
    <property type="match status" value="1"/>
</dbReference>
<feature type="compositionally biased region" description="Polar residues" evidence="1">
    <location>
        <begin position="937"/>
        <end position="946"/>
    </location>
</feature>
<feature type="compositionally biased region" description="Pro residues" evidence="1">
    <location>
        <begin position="969"/>
        <end position="983"/>
    </location>
</feature>
<feature type="compositionally biased region" description="Polar residues" evidence="1">
    <location>
        <begin position="415"/>
        <end position="426"/>
    </location>
</feature>
<feature type="region of interest" description="Disordered" evidence="1">
    <location>
        <begin position="285"/>
        <end position="432"/>
    </location>
</feature>
<feature type="compositionally biased region" description="Low complexity" evidence="1">
    <location>
        <begin position="1085"/>
        <end position="1102"/>
    </location>
</feature>
<feature type="compositionally biased region" description="Pro residues" evidence="1">
    <location>
        <begin position="1075"/>
        <end position="1084"/>
    </location>
</feature>
<evidence type="ECO:0000256" key="1">
    <source>
        <dbReference type="SAM" id="MobiDB-lite"/>
    </source>
</evidence>
<feature type="compositionally biased region" description="Low complexity" evidence="1">
    <location>
        <begin position="353"/>
        <end position="363"/>
    </location>
</feature>
<dbReference type="Proteomes" id="UP000650582">
    <property type="component" value="Unassembled WGS sequence"/>
</dbReference>
<feature type="compositionally biased region" description="Pro residues" evidence="1">
    <location>
        <begin position="989"/>
        <end position="1001"/>
    </location>
</feature>
<accession>A0A8H7LMX6</accession>
<feature type="compositionally biased region" description="Basic and acidic residues" evidence="1">
    <location>
        <begin position="59"/>
        <end position="71"/>
    </location>
</feature>
<feature type="region of interest" description="Disordered" evidence="1">
    <location>
        <begin position="490"/>
        <end position="530"/>
    </location>
</feature>
<dbReference type="SUPFAM" id="SSF53474">
    <property type="entry name" value="alpha/beta-Hydrolases"/>
    <property type="match status" value="1"/>
</dbReference>
<evidence type="ECO:0000313" key="3">
    <source>
        <dbReference type="Proteomes" id="UP000650582"/>
    </source>
</evidence>
<dbReference type="AlphaFoldDB" id="A0A8H7LMX6"/>
<evidence type="ECO:0000313" key="2">
    <source>
        <dbReference type="EMBL" id="KAF8683405.1"/>
    </source>
</evidence>
<comment type="caution">
    <text evidence="2">The sequence shown here is derived from an EMBL/GenBank/DDBJ whole genome shotgun (WGS) entry which is preliminary data.</text>
</comment>
<dbReference type="EMBL" id="JACYCC010000034">
    <property type="protein sequence ID" value="KAF8683405.1"/>
    <property type="molecule type" value="Genomic_DNA"/>
</dbReference>